<reference evidence="3" key="1">
    <citation type="journal article" date="2020" name="Stud. Mycol.">
        <title>101 Dothideomycetes genomes: a test case for predicting lifestyles and emergence of pathogens.</title>
        <authorList>
            <person name="Haridas S."/>
            <person name="Albert R."/>
            <person name="Binder M."/>
            <person name="Bloem J."/>
            <person name="Labutti K."/>
            <person name="Salamov A."/>
            <person name="Andreopoulos B."/>
            <person name="Baker S."/>
            <person name="Barry K."/>
            <person name="Bills G."/>
            <person name="Bluhm B."/>
            <person name="Cannon C."/>
            <person name="Castanera R."/>
            <person name="Culley D."/>
            <person name="Daum C."/>
            <person name="Ezra D."/>
            <person name="Gonzalez J."/>
            <person name="Henrissat B."/>
            <person name="Kuo A."/>
            <person name="Liang C."/>
            <person name="Lipzen A."/>
            <person name="Lutzoni F."/>
            <person name="Magnuson J."/>
            <person name="Mondo S."/>
            <person name="Nolan M."/>
            <person name="Ohm R."/>
            <person name="Pangilinan J."/>
            <person name="Park H.-J."/>
            <person name="Ramirez L."/>
            <person name="Alfaro M."/>
            <person name="Sun H."/>
            <person name="Tritt A."/>
            <person name="Yoshinaga Y."/>
            <person name="Zwiers L.-H."/>
            <person name="Turgeon B."/>
            <person name="Goodwin S."/>
            <person name="Spatafora J."/>
            <person name="Crous P."/>
            <person name="Grigoriev I."/>
        </authorList>
    </citation>
    <scope>NUCLEOTIDE SEQUENCE</scope>
    <source>
        <strain evidence="3">CBS 107.79</strain>
    </source>
</reference>
<dbReference type="Proteomes" id="UP000800036">
    <property type="component" value="Unassembled WGS sequence"/>
</dbReference>
<evidence type="ECO:0000313" key="3">
    <source>
        <dbReference type="EMBL" id="KAF1969253.1"/>
    </source>
</evidence>
<keyword evidence="1" id="KW-0472">Membrane</keyword>
<keyword evidence="1" id="KW-0812">Transmembrane</keyword>
<protein>
    <recommendedName>
        <fullName evidence="2">Rhodopsin domain-containing protein</fullName>
    </recommendedName>
</protein>
<feature type="transmembrane region" description="Helical" evidence="1">
    <location>
        <begin position="67"/>
        <end position="90"/>
    </location>
</feature>
<dbReference type="EMBL" id="ML976711">
    <property type="protein sequence ID" value="KAF1969253.1"/>
    <property type="molecule type" value="Genomic_DNA"/>
</dbReference>
<accession>A0A6A5UVQ4</accession>
<gene>
    <name evidence="3" type="ORF">BU23DRAFT_429164</name>
</gene>
<keyword evidence="1" id="KW-1133">Transmembrane helix</keyword>
<dbReference type="PANTHER" id="PTHR38794">
    <property type="entry name" value="INTEGRAL MEMBRANE PROTEIN"/>
    <property type="match status" value="1"/>
</dbReference>
<proteinExistence type="predicted"/>
<dbReference type="AlphaFoldDB" id="A0A6A5UVQ4"/>
<feature type="non-terminal residue" evidence="3">
    <location>
        <position position="148"/>
    </location>
</feature>
<feature type="domain" description="Rhodopsin" evidence="2">
    <location>
        <begin position="2"/>
        <end position="96"/>
    </location>
</feature>
<evidence type="ECO:0000259" key="2">
    <source>
        <dbReference type="Pfam" id="PF20684"/>
    </source>
</evidence>
<dbReference type="InterPro" id="IPR049326">
    <property type="entry name" value="Rhodopsin_dom_fungi"/>
</dbReference>
<evidence type="ECO:0000313" key="4">
    <source>
        <dbReference type="Proteomes" id="UP000800036"/>
    </source>
</evidence>
<feature type="transmembrane region" description="Helical" evidence="1">
    <location>
        <begin position="23"/>
        <end position="47"/>
    </location>
</feature>
<sequence length="148" mass="16476">MGCARISLCWLIKSMLPGRTARITAFIFATFTALWTISGVLVASFSCSLPNPWQWSDSKTCIDARSWVNYVGSTNIIVEVLLISIPLCIWNIRTSAGRRMSGYTYDLWRTVLCVQIAQNLSVITACLPTLHPFIVKMLAGSIKDENVN</sequence>
<dbReference type="PANTHER" id="PTHR38794:SF1">
    <property type="entry name" value="INTEGRAL MEMBRANE PROTEIN"/>
    <property type="match status" value="1"/>
</dbReference>
<evidence type="ECO:0000256" key="1">
    <source>
        <dbReference type="SAM" id="Phobius"/>
    </source>
</evidence>
<dbReference type="OrthoDB" id="3918601at2759"/>
<keyword evidence="4" id="KW-1185">Reference proteome</keyword>
<dbReference type="Pfam" id="PF20684">
    <property type="entry name" value="Fung_rhodopsin"/>
    <property type="match status" value="1"/>
</dbReference>
<name>A0A6A5UVQ4_9PLEO</name>
<organism evidence="3 4">
    <name type="scientific">Bimuria novae-zelandiae CBS 107.79</name>
    <dbReference type="NCBI Taxonomy" id="1447943"/>
    <lineage>
        <taxon>Eukaryota</taxon>
        <taxon>Fungi</taxon>
        <taxon>Dikarya</taxon>
        <taxon>Ascomycota</taxon>
        <taxon>Pezizomycotina</taxon>
        <taxon>Dothideomycetes</taxon>
        <taxon>Pleosporomycetidae</taxon>
        <taxon>Pleosporales</taxon>
        <taxon>Massarineae</taxon>
        <taxon>Didymosphaeriaceae</taxon>
        <taxon>Bimuria</taxon>
    </lineage>
</organism>